<proteinExistence type="predicted"/>
<dbReference type="EMBL" id="GBRH01259694">
    <property type="protein sequence ID" value="JAD38201.1"/>
    <property type="molecule type" value="Transcribed_RNA"/>
</dbReference>
<evidence type="ECO:0000313" key="1">
    <source>
        <dbReference type="EMBL" id="JAD38201.1"/>
    </source>
</evidence>
<protein>
    <submittedName>
        <fullName evidence="1">Uncharacterized protein</fullName>
    </submittedName>
</protein>
<reference evidence="1" key="2">
    <citation type="journal article" date="2015" name="Data Brief">
        <title>Shoot transcriptome of the giant reed, Arundo donax.</title>
        <authorList>
            <person name="Barrero R.A."/>
            <person name="Guerrero F.D."/>
            <person name="Moolhuijzen P."/>
            <person name="Goolsby J.A."/>
            <person name="Tidwell J."/>
            <person name="Bellgard S.E."/>
            <person name="Bellgard M.I."/>
        </authorList>
    </citation>
    <scope>NUCLEOTIDE SEQUENCE</scope>
    <source>
        <tissue evidence="1">Shoot tissue taken approximately 20 cm above the soil surface</tissue>
    </source>
</reference>
<organism evidence="1">
    <name type="scientific">Arundo donax</name>
    <name type="common">Giant reed</name>
    <name type="synonym">Donax arundinaceus</name>
    <dbReference type="NCBI Taxonomy" id="35708"/>
    <lineage>
        <taxon>Eukaryota</taxon>
        <taxon>Viridiplantae</taxon>
        <taxon>Streptophyta</taxon>
        <taxon>Embryophyta</taxon>
        <taxon>Tracheophyta</taxon>
        <taxon>Spermatophyta</taxon>
        <taxon>Magnoliopsida</taxon>
        <taxon>Liliopsida</taxon>
        <taxon>Poales</taxon>
        <taxon>Poaceae</taxon>
        <taxon>PACMAD clade</taxon>
        <taxon>Arundinoideae</taxon>
        <taxon>Arundineae</taxon>
        <taxon>Arundo</taxon>
    </lineage>
</organism>
<accession>A0A0A8ZHB8</accession>
<reference evidence="1" key="1">
    <citation type="submission" date="2014-09" db="EMBL/GenBank/DDBJ databases">
        <authorList>
            <person name="Magalhaes I.L.F."/>
            <person name="Oliveira U."/>
            <person name="Santos F.R."/>
            <person name="Vidigal T.H.D.A."/>
            <person name="Brescovit A.D."/>
            <person name="Santos A.J."/>
        </authorList>
    </citation>
    <scope>NUCLEOTIDE SEQUENCE</scope>
    <source>
        <tissue evidence="1">Shoot tissue taken approximately 20 cm above the soil surface</tissue>
    </source>
</reference>
<sequence length="45" mass="4675">MPPEESECFAGICNVLTFFPTPGDRFAPMLEGDLASNSLVGGVSA</sequence>
<name>A0A0A8ZHB8_ARUDO</name>
<dbReference type="AlphaFoldDB" id="A0A0A8ZHB8"/>